<evidence type="ECO:0000313" key="4">
    <source>
        <dbReference type="Proteomes" id="UP000001555"/>
    </source>
</evidence>
<sequence length="102" mass="11368">MRLNQLKWSVLWEPNYNVQGKVMKPDLVATKGAMAVIIDVQVVNTDMELAFLHEQKAAKYTVPDLVQQDQGNRQEPPLVTTATMNSGAFGPRTVRGTSCHWG</sequence>
<organism>
    <name type="scientific">Ixodes scapularis</name>
    <name type="common">Black-legged tick</name>
    <name type="synonym">Deer tick</name>
    <dbReference type="NCBI Taxonomy" id="6945"/>
    <lineage>
        <taxon>Eukaryota</taxon>
        <taxon>Metazoa</taxon>
        <taxon>Ecdysozoa</taxon>
        <taxon>Arthropoda</taxon>
        <taxon>Chelicerata</taxon>
        <taxon>Arachnida</taxon>
        <taxon>Acari</taxon>
        <taxon>Parasitiformes</taxon>
        <taxon>Ixodida</taxon>
        <taxon>Ixodoidea</taxon>
        <taxon>Ixodidae</taxon>
        <taxon>Ixodinae</taxon>
        <taxon>Ixodes</taxon>
    </lineage>
</organism>
<proteinExistence type="predicted"/>
<keyword evidence="4" id="KW-1185">Reference proteome</keyword>
<dbReference type="Proteomes" id="UP000001555">
    <property type="component" value="Unassembled WGS sequence"/>
</dbReference>
<evidence type="ECO:0000313" key="2">
    <source>
        <dbReference type="EMBL" id="EEC08412.1"/>
    </source>
</evidence>
<reference evidence="3" key="2">
    <citation type="submission" date="2020-05" db="UniProtKB">
        <authorList>
            <consortium name="EnsemblMetazoa"/>
        </authorList>
    </citation>
    <scope>IDENTIFICATION</scope>
    <source>
        <strain evidence="3">wikel</strain>
    </source>
</reference>
<dbReference type="EMBL" id="ABJB010586074">
    <property type="status" value="NOT_ANNOTATED_CDS"/>
    <property type="molecule type" value="Genomic_DNA"/>
</dbReference>
<gene>
    <name evidence="2" type="ORF">IscW_ISCW019073</name>
</gene>
<reference evidence="2 4" key="1">
    <citation type="submission" date="2008-03" db="EMBL/GenBank/DDBJ databases">
        <title>Annotation of Ixodes scapularis.</title>
        <authorList>
            <consortium name="Ixodes scapularis Genome Project Consortium"/>
            <person name="Caler E."/>
            <person name="Hannick L.I."/>
            <person name="Bidwell S."/>
            <person name="Joardar V."/>
            <person name="Thiagarajan M."/>
            <person name="Amedeo P."/>
            <person name="Galinsky K.J."/>
            <person name="Schobel S."/>
            <person name="Inman J."/>
            <person name="Hostetler J."/>
            <person name="Miller J."/>
            <person name="Hammond M."/>
            <person name="Megy K."/>
            <person name="Lawson D."/>
            <person name="Kodira C."/>
            <person name="Sutton G."/>
            <person name="Meyer J."/>
            <person name="Hill C.A."/>
            <person name="Birren B."/>
            <person name="Nene V."/>
            <person name="Collins F."/>
            <person name="Alarcon-Chaidez F."/>
            <person name="Wikel S."/>
            <person name="Strausberg R."/>
        </authorList>
    </citation>
    <scope>NUCLEOTIDE SEQUENCE [LARGE SCALE GENOMIC DNA]</scope>
    <source>
        <strain evidence="4">Wikel</strain>
        <strain evidence="2">Wikel colony</strain>
    </source>
</reference>
<protein>
    <submittedName>
        <fullName evidence="2 3">Uncharacterized protein</fullName>
    </submittedName>
</protein>
<accession>B7PP90</accession>
<dbReference type="HOGENOM" id="CLU_179542_0_0_1"/>
<dbReference type="VEuPathDB" id="VectorBase:ISCP_036963"/>
<dbReference type="EMBL" id="DS756593">
    <property type="protein sequence ID" value="EEC08412.1"/>
    <property type="molecule type" value="Genomic_DNA"/>
</dbReference>
<evidence type="ECO:0000256" key="1">
    <source>
        <dbReference type="SAM" id="MobiDB-lite"/>
    </source>
</evidence>
<name>B7PP90_IXOSC</name>
<feature type="region of interest" description="Disordered" evidence="1">
    <location>
        <begin position="65"/>
        <end position="102"/>
    </location>
</feature>
<dbReference type="OrthoDB" id="8197512at2759"/>
<dbReference type="EnsemblMetazoa" id="ISCW019073-RA">
    <property type="protein sequence ID" value="ISCW019073-PA"/>
    <property type="gene ID" value="ISCW019073"/>
</dbReference>
<dbReference type="VEuPathDB" id="VectorBase:ISCW019073"/>
<dbReference type="PaxDb" id="6945-B7PP90"/>
<dbReference type="VEuPathDB" id="VectorBase:ISCI019073"/>
<dbReference type="InParanoid" id="B7PP90"/>
<dbReference type="AlphaFoldDB" id="B7PP90"/>
<evidence type="ECO:0000313" key="3">
    <source>
        <dbReference type="EnsemblMetazoa" id="ISCW019073-PA"/>
    </source>
</evidence>